<dbReference type="EMBL" id="QDGZ01000001">
    <property type="protein sequence ID" value="PVG84428.1"/>
    <property type="molecule type" value="Genomic_DNA"/>
</dbReference>
<dbReference type="Gene3D" id="3.40.630.30">
    <property type="match status" value="1"/>
</dbReference>
<dbReference type="RefSeq" id="WP_116570560.1">
    <property type="nucleotide sequence ID" value="NZ_QDGZ01000001.1"/>
</dbReference>
<proteinExistence type="predicted"/>
<dbReference type="Pfam" id="PF00583">
    <property type="entry name" value="Acetyltransf_1"/>
    <property type="match status" value="1"/>
</dbReference>
<dbReference type="GO" id="GO:0016747">
    <property type="term" value="F:acyltransferase activity, transferring groups other than amino-acyl groups"/>
    <property type="evidence" value="ECO:0007669"/>
    <property type="project" value="InterPro"/>
</dbReference>
<comment type="caution">
    <text evidence="2">The sequence shown here is derived from an EMBL/GenBank/DDBJ whole genome shotgun (WGS) entry which is preliminary data.</text>
</comment>
<dbReference type="OrthoDB" id="9797456at2"/>
<accession>A0A2T8FFD0</accession>
<keyword evidence="3" id="KW-1185">Reference proteome</keyword>
<dbReference type="InterPro" id="IPR016181">
    <property type="entry name" value="Acyl_CoA_acyltransferase"/>
</dbReference>
<dbReference type="PROSITE" id="PS51186">
    <property type="entry name" value="GNAT"/>
    <property type="match status" value="1"/>
</dbReference>
<name>A0A2T8FFD0_9ACTN</name>
<feature type="domain" description="N-acetyltransferase" evidence="1">
    <location>
        <begin position="121"/>
        <end position="279"/>
    </location>
</feature>
<evidence type="ECO:0000313" key="3">
    <source>
        <dbReference type="Proteomes" id="UP000246018"/>
    </source>
</evidence>
<dbReference type="SUPFAM" id="SSF55729">
    <property type="entry name" value="Acyl-CoA N-acyltransferases (Nat)"/>
    <property type="match status" value="1"/>
</dbReference>
<protein>
    <submittedName>
        <fullName evidence="2">GNAT family N-acetyltransferase</fullName>
    </submittedName>
</protein>
<reference evidence="2 3" key="1">
    <citation type="submission" date="2018-04" db="EMBL/GenBank/DDBJ databases">
        <title>Genome of Nocardioides gansuensis WSJ-1.</title>
        <authorList>
            <person name="Wu S."/>
            <person name="Wang G."/>
        </authorList>
    </citation>
    <scope>NUCLEOTIDE SEQUENCE [LARGE SCALE GENOMIC DNA]</scope>
    <source>
        <strain evidence="2 3">WSJ-1</strain>
    </source>
</reference>
<evidence type="ECO:0000259" key="1">
    <source>
        <dbReference type="PROSITE" id="PS51186"/>
    </source>
</evidence>
<dbReference type="InterPro" id="IPR000182">
    <property type="entry name" value="GNAT_dom"/>
</dbReference>
<keyword evidence="2" id="KW-0808">Transferase</keyword>
<organism evidence="2 3">
    <name type="scientific">Nocardioides gansuensis</name>
    <dbReference type="NCBI Taxonomy" id="2138300"/>
    <lineage>
        <taxon>Bacteria</taxon>
        <taxon>Bacillati</taxon>
        <taxon>Actinomycetota</taxon>
        <taxon>Actinomycetes</taxon>
        <taxon>Propionibacteriales</taxon>
        <taxon>Nocardioidaceae</taxon>
        <taxon>Nocardioides</taxon>
    </lineage>
</organism>
<sequence length="279" mass="30784">MHVRSLGFRTDLALLTLTGSVVEDRGTHLVVRTPDNPTYFWGNFLLLAEPPFAGGEREVVAAFQTEFPEASHVSVGIDLIGDRAVEDEVAQRFAEAGLDVDRAVVLTASSVHQPLRSLLDVDVRPLESDEVWQQRAELSCEIDPGVDCEKHIRFALRKNSQERALVAAGHGQRFGAFSRDAEHDGEGKGRLLSTAGIFRTEGGVARFQSVETHPDARRQGLAATVVHAAARHALDHLGAQTLVIVADEAEDAIRIYRRLGFADTERQLMLERRPPHYRA</sequence>
<dbReference type="Proteomes" id="UP000246018">
    <property type="component" value="Unassembled WGS sequence"/>
</dbReference>
<gene>
    <name evidence="2" type="ORF">DDE18_02090</name>
</gene>
<dbReference type="AlphaFoldDB" id="A0A2T8FFD0"/>
<evidence type="ECO:0000313" key="2">
    <source>
        <dbReference type="EMBL" id="PVG84428.1"/>
    </source>
</evidence>